<evidence type="ECO:0000313" key="6">
    <source>
        <dbReference type="Proteomes" id="UP000827892"/>
    </source>
</evidence>
<dbReference type="Gene3D" id="4.10.60.10">
    <property type="entry name" value="Zinc finger, CCHC-type"/>
    <property type="match status" value="1"/>
</dbReference>
<evidence type="ECO:0000256" key="3">
    <source>
        <dbReference type="SAM" id="MobiDB-lite"/>
    </source>
</evidence>
<name>A0AAE8ZVC4_CAEBR</name>
<dbReference type="InterPro" id="IPR036875">
    <property type="entry name" value="Znf_CCHC_sf"/>
</dbReference>
<keyword evidence="2" id="KW-0175">Coiled coil</keyword>
<dbReference type="Pfam" id="PF03732">
    <property type="entry name" value="Retrotrans_gag"/>
    <property type="match status" value="1"/>
</dbReference>
<protein>
    <recommendedName>
        <fullName evidence="4">CCHC-type domain-containing protein</fullName>
    </recommendedName>
</protein>
<dbReference type="AlphaFoldDB" id="A0AAE8ZVC4"/>
<dbReference type="PANTHER" id="PTHR31524:SF2">
    <property type="entry name" value="PROTEIN CBG10426"/>
    <property type="match status" value="1"/>
</dbReference>
<dbReference type="InterPro" id="IPR005162">
    <property type="entry name" value="Retrotrans_gag_dom"/>
</dbReference>
<dbReference type="Proteomes" id="UP000827892">
    <property type="component" value="Chromosome X"/>
</dbReference>
<dbReference type="PANTHER" id="PTHR31524">
    <property type="match status" value="1"/>
</dbReference>
<dbReference type="EMBL" id="CP090896">
    <property type="protein sequence ID" value="ULT85367.1"/>
    <property type="molecule type" value="Genomic_DNA"/>
</dbReference>
<dbReference type="SMART" id="SM00343">
    <property type="entry name" value="ZnF_C2HC"/>
    <property type="match status" value="1"/>
</dbReference>
<dbReference type="InterPro" id="IPR001878">
    <property type="entry name" value="Znf_CCHC"/>
</dbReference>
<organism evidence="5 6">
    <name type="scientific">Caenorhabditis briggsae</name>
    <dbReference type="NCBI Taxonomy" id="6238"/>
    <lineage>
        <taxon>Eukaryota</taxon>
        <taxon>Metazoa</taxon>
        <taxon>Ecdysozoa</taxon>
        <taxon>Nematoda</taxon>
        <taxon>Chromadorea</taxon>
        <taxon>Rhabditida</taxon>
        <taxon>Rhabditina</taxon>
        <taxon>Rhabditomorpha</taxon>
        <taxon>Rhabditoidea</taxon>
        <taxon>Rhabditidae</taxon>
        <taxon>Peloderinae</taxon>
        <taxon>Caenorhabditis</taxon>
    </lineage>
</organism>
<dbReference type="SUPFAM" id="SSF57756">
    <property type="entry name" value="Retrovirus zinc finger-like domains"/>
    <property type="match status" value="1"/>
</dbReference>
<feature type="region of interest" description="Disordered" evidence="3">
    <location>
        <begin position="63"/>
        <end position="96"/>
    </location>
</feature>
<feature type="coiled-coil region" evidence="2">
    <location>
        <begin position="383"/>
        <end position="410"/>
    </location>
</feature>
<proteinExistence type="predicted"/>
<accession>A0AAE8ZVC4</accession>
<keyword evidence="1" id="KW-0862">Zinc</keyword>
<keyword evidence="1" id="KW-0479">Metal-binding</keyword>
<dbReference type="GO" id="GO:0008270">
    <property type="term" value="F:zinc ion binding"/>
    <property type="evidence" value="ECO:0007669"/>
    <property type="project" value="UniProtKB-KW"/>
</dbReference>
<keyword evidence="1" id="KW-0863">Zinc-finger</keyword>
<dbReference type="Pfam" id="PF00098">
    <property type="entry name" value="zf-CCHC"/>
    <property type="match status" value="1"/>
</dbReference>
<reference evidence="5 6" key="1">
    <citation type="submission" date="2022-05" db="EMBL/GenBank/DDBJ databases">
        <title>Chromosome-level reference genomes for two strains of Caenorhabditis briggsae: an improved platform for comparative genomics.</title>
        <authorList>
            <person name="Stevens L."/>
            <person name="Andersen E.C."/>
        </authorList>
    </citation>
    <scope>NUCLEOTIDE SEQUENCE [LARGE SCALE GENOMIC DNA]</scope>
    <source>
        <strain evidence="5">QX1410_ONT</strain>
        <tissue evidence="5">Whole-organism</tissue>
    </source>
</reference>
<evidence type="ECO:0000256" key="1">
    <source>
        <dbReference type="PROSITE-ProRule" id="PRU00047"/>
    </source>
</evidence>
<evidence type="ECO:0000256" key="2">
    <source>
        <dbReference type="SAM" id="Coils"/>
    </source>
</evidence>
<gene>
    <name evidence="5" type="ORF">L3Y34_013886</name>
</gene>
<evidence type="ECO:0000259" key="4">
    <source>
        <dbReference type="PROSITE" id="PS50158"/>
    </source>
</evidence>
<dbReference type="GO" id="GO:0003676">
    <property type="term" value="F:nucleic acid binding"/>
    <property type="evidence" value="ECO:0007669"/>
    <property type="project" value="InterPro"/>
</dbReference>
<dbReference type="GO" id="GO:0019899">
    <property type="term" value="F:enzyme binding"/>
    <property type="evidence" value="ECO:0007669"/>
    <property type="project" value="UniProtKB-ARBA"/>
</dbReference>
<feature type="compositionally biased region" description="Polar residues" evidence="3">
    <location>
        <begin position="63"/>
        <end position="84"/>
    </location>
</feature>
<dbReference type="PROSITE" id="PS50158">
    <property type="entry name" value="ZF_CCHC"/>
    <property type="match status" value="1"/>
</dbReference>
<sequence length="757" mass="84603">MTEQIIFEVATAMNTVASVKQCVVSDLQSVHQKIQEIASLSIDRLEAVEDRVAENTDRINTLFANRADNSGTPSTHNSAQTSHPPSRRASPTPPNEILGSSINVLGLKIGSRIPIFSGAPAENFSTFVRSFMDHVKAVNPALEESSVRAVFLTYLTEFARDKAEELLEKHPSYTCQQLVEEMRKTFEDPNRAEMERQQLRQCSQRTDESVDDFCTRVRKLALSAHAGNSRDFIQEKAKEAFIDGLLFNLKFLVKGESPTNFQEAQNSAMKFELLLKEAARSNTIAPQGLAVIPAPAPAQNSPWSKPKRECFYCGIPGHFARECRRKIADQAKGIFQKTNKVSNLRSQTRSFPQRNPVDNHQIFSNNPGVQAIQPVVSTIHAQMEAMQTELEVRQNQINALIKRNDELTTNPGNHQVPNRRVSCLRWSQTYLLILITFMSLFTQVAAISPLVCMPHTPQSYLRLPAPLDCSRATGHEPHPVTQKELTIFRPNTIAYEANGTLCKIVKRITNHGDLVPFNGIYKTLNDHILTWPSAPFSAFLGTQTAESTNCVMMPTRVMTRFGKETPESPAGSMVGCRFSSGFCNTREGAAFQWTPNPKQECKYLELRTMKGFMTKNIWVSTEKEFAISFDQNNTRLLDCGRKLVISDQGYGIALPNRNKRSNSVDELTNFVTSNQLAAQLLAVEEVVLETTAAWFAGNFMSWCSSFNAVAAATRAAVASNPTLAARQMLKKENIFANSTRFLRICTIHENMLFETCS</sequence>
<evidence type="ECO:0000313" key="5">
    <source>
        <dbReference type="EMBL" id="ULT85367.1"/>
    </source>
</evidence>
<feature type="domain" description="CCHC-type" evidence="4">
    <location>
        <begin position="310"/>
        <end position="325"/>
    </location>
</feature>
<dbReference type="GO" id="GO:0005737">
    <property type="term" value="C:cytoplasm"/>
    <property type="evidence" value="ECO:0007669"/>
    <property type="project" value="UniProtKB-ARBA"/>
</dbReference>